<dbReference type="AlphaFoldDB" id="A0A2A2THD7"/>
<feature type="transmembrane region" description="Helical" evidence="6">
    <location>
        <begin position="371"/>
        <end position="390"/>
    </location>
</feature>
<feature type="transmembrane region" description="Helical" evidence="6">
    <location>
        <begin position="118"/>
        <end position="142"/>
    </location>
</feature>
<comment type="caution">
    <text evidence="7">The sequence shown here is derived from an EMBL/GenBank/DDBJ whole genome shotgun (WGS) entry which is preliminary data.</text>
</comment>
<feature type="transmembrane region" description="Helical" evidence="6">
    <location>
        <begin position="339"/>
        <end position="359"/>
    </location>
</feature>
<feature type="transmembrane region" description="Helical" evidence="6">
    <location>
        <begin position="300"/>
        <end position="327"/>
    </location>
</feature>
<protein>
    <submittedName>
        <fullName evidence="7">Polysaccharide biosynthesis protein</fullName>
    </submittedName>
</protein>
<evidence type="ECO:0000256" key="2">
    <source>
        <dbReference type="ARBA" id="ARBA00022475"/>
    </source>
</evidence>
<keyword evidence="8" id="KW-1185">Reference proteome</keyword>
<evidence type="ECO:0000256" key="1">
    <source>
        <dbReference type="ARBA" id="ARBA00004651"/>
    </source>
</evidence>
<dbReference type="PANTHER" id="PTHR30250">
    <property type="entry name" value="PST FAMILY PREDICTED COLANIC ACID TRANSPORTER"/>
    <property type="match status" value="1"/>
</dbReference>
<feature type="transmembrane region" description="Helical" evidence="6">
    <location>
        <begin position="12"/>
        <end position="31"/>
    </location>
</feature>
<accession>A0A2A2THD7</accession>
<feature type="transmembrane region" description="Helical" evidence="6">
    <location>
        <begin position="75"/>
        <end position="98"/>
    </location>
</feature>
<dbReference type="GO" id="GO:0005886">
    <property type="term" value="C:plasma membrane"/>
    <property type="evidence" value="ECO:0007669"/>
    <property type="project" value="UniProtKB-SubCell"/>
</dbReference>
<dbReference type="EMBL" id="NTFS01000165">
    <property type="protein sequence ID" value="PAX53160.1"/>
    <property type="molecule type" value="Genomic_DNA"/>
</dbReference>
<reference evidence="7 8" key="1">
    <citation type="submission" date="2017-08" db="EMBL/GenBank/DDBJ databases">
        <title>Draft genome sequence of filamentous cyanobacterium Calothrix elsteri CCALA 953.</title>
        <authorList>
            <person name="Gagunashvili A.N."/>
            <person name="Elster J."/>
            <person name="Andresson O.S."/>
        </authorList>
    </citation>
    <scope>NUCLEOTIDE SEQUENCE [LARGE SCALE GENOMIC DNA]</scope>
    <source>
        <strain evidence="7 8">CCALA 953</strain>
    </source>
</reference>
<feature type="transmembrane region" description="Helical" evidence="6">
    <location>
        <begin position="154"/>
        <end position="174"/>
    </location>
</feature>
<dbReference type="RefSeq" id="WP_095722543.1">
    <property type="nucleotide sequence ID" value="NZ_NTFS01000165.1"/>
</dbReference>
<sequence>MLKNGLYNIIGAVIRVGITFLTIPVIIRLMGVEEYGLWTLVSTVIGIVGLAEGGLSISTTVFLSRDLANEDVKAISQTLTISFIGMLVLADVAALILWVGAPEIIKLFTQLKREQLAIALPALRYGGFIIWARLLQQIFIAIEQSYQQYALMNFLNTVQTGFTNVGMIAVAWFGGTTLALMQWNTVVAFAMLFAHGWGAWQLLAKTKPRLIWSHRKGRELIEYSFMTWLTSLGSALFQAGDRLVVGSVLDTTSLGAYAAITSITNQINQLSAMAIQPLLPRLGSLLEGKRRELIQQIKQAFQVNVLLVIGLGGVLLIFAPIIINILFSDAATPEYKSAFRLATVVYMFYSVNVVGYYALLGLGFANLSMRINLIAGVLSLTSIFIGAHFWGLQGAIAGNFGYATTLAFVFVAMKQLNIQVKEWMGWLQPSEILLLPRLLFSKFILMTAKSK</sequence>
<comment type="subcellular location">
    <subcellularLocation>
        <location evidence="1">Cell membrane</location>
        <topology evidence="1">Multi-pass membrane protein</topology>
    </subcellularLocation>
</comment>
<evidence type="ECO:0000313" key="8">
    <source>
        <dbReference type="Proteomes" id="UP000218238"/>
    </source>
</evidence>
<evidence type="ECO:0000256" key="3">
    <source>
        <dbReference type="ARBA" id="ARBA00022692"/>
    </source>
</evidence>
<keyword evidence="2" id="KW-1003">Cell membrane</keyword>
<feature type="transmembrane region" description="Helical" evidence="6">
    <location>
        <begin position="396"/>
        <end position="413"/>
    </location>
</feature>
<dbReference type="InterPro" id="IPR050833">
    <property type="entry name" value="Poly_Biosynth_Transport"/>
</dbReference>
<evidence type="ECO:0000256" key="6">
    <source>
        <dbReference type="SAM" id="Phobius"/>
    </source>
</evidence>
<keyword evidence="4 6" id="KW-1133">Transmembrane helix</keyword>
<evidence type="ECO:0000256" key="4">
    <source>
        <dbReference type="ARBA" id="ARBA00022989"/>
    </source>
</evidence>
<feature type="transmembrane region" description="Helical" evidence="6">
    <location>
        <begin position="180"/>
        <end position="200"/>
    </location>
</feature>
<name>A0A2A2THD7_9CYAN</name>
<organism evidence="7 8">
    <name type="scientific">Brunnivagina elsteri CCALA 953</name>
    <dbReference type="NCBI Taxonomy" id="987040"/>
    <lineage>
        <taxon>Bacteria</taxon>
        <taxon>Bacillati</taxon>
        <taxon>Cyanobacteriota</taxon>
        <taxon>Cyanophyceae</taxon>
        <taxon>Nostocales</taxon>
        <taxon>Calotrichaceae</taxon>
        <taxon>Brunnivagina</taxon>
    </lineage>
</organism>
<keyword evidence="5 6" id="KW-0472">Membrane</keyword>
<dbReference type="Pfam" id="PF13440">
    <property type="entry name" value="Polysacc_synt_3"/>
    <property type="match status" value="1"/>
</dbReference>
<feature type="transmembrane region" description="Helical" evidence="6">
    <location>
        <begin position="37"/>
        <end position="63"/>
    </location>
</feature>
<dbReference type="PANTHER" id="PTHR30250:SF11">
    <property type="entry name" value="O-ANTIGEN TRANSPORTER-RELATED"/>
    <property type="match status" value="1"/>
</dbReference>
<keyword evidence="3 6" id="KW-0812">Transmembrane</keyword>
<dbReference type="Proteomes" id="UP000218238">
    <property type="component" value="Unassembled WGS sequence"/>
</dbReference>
<gene>
    <name evidence="7" type="ORF">CK510_15425</name>
</gene>
<evidence type="ECO:0000313" key="7">
    <source>
        <dbReference type="EMBL" id="PAX53160.1"/>
    </source>
</evidence>
<dbReference type="OrthoDB" id="8766744at2"/>
<proteinExistence type="predicted"/>
<evidence type="ECO:0000256" key="5">
    <source>
        <dbReference type="ARBA" id="ARBA00023136"/>
    </source>
</evidence>